<dbReference type="SUPFAM" id="SSF51126">
    <property type="entry name" value="Pectin lyase-like"/>
    <property type="match status" value="1"/>
</dbReference>
<dbReference type="EMBL" id="SNRW01036141">
    <property type="protein sequence ID" value="KAA6354538.1"/>
    <property type="molecule type" value="Genomic_DNA"/>
</dbReference>
<proteinExistence type="predicted"/>
<protein>
    <submittedName>
        <fullName evidence="1">Uncharacterized protein</fullName>
    </submittedName>
</protein>
<organism evidence="1 2">
    <name type="scientific">Streblomastix strix</name>
    <dbReference type="NCBI Taxonomy" id="222440"/>
    <lineage>
        <taxon>Eukaryota</taxon>
        <taxon>Metamonada</taxon>
        <taxon>Preaxostyla</taxon>
        <taxon>Oxymonadida</taxon>
        <taxon>Streblomastigidae</taxon>
        <taxon>Streblomastix</taxon>
    </lineage>
</organism>
<comment type="caution">
    <text evidence="1">The sequence shown here is derived from an EMBL/GenBank/DDBJ whole genome shotgun (WGS) entry which is preliminary data.</text>
</comment>
<gene>
    <name evidence="1" type="ORF">EZS28_049935</name>
</gene>
<evidence type="ECO:0000313" key="2">
    <source>
        <dbReference type="Proteomes" id="UP000324800"/>
    </source>
</evidence>
<name>A0A5J4T8I4_9EUKA</name>
<accession>A0A5J4T8I4</accession>
<feature type="non-terminal residue" evidence="1">
    <location>
        <position position="356"/>
    </location>
</feature>
<evidence type="ECO:0000313" key="1">
    <source>
        <dbReference type="EMBL" id="KAA6354538.1"/>
    </source>
</evidence>
<reference evidence="1 2" key="1">
    <citation type="submission" date="2019-03" db="EMBL/GenBank/DDBJ databases">
        <title>Single cell metagenomics reveals metabolic interactions within the superorganism composed of flagellate Streblomastix strix and complex community of Bacteroidetes bacteria on its surface.</title>
        <authorList>
            <person name="Treitli S.C."/>
            <person name="Kolisko M."/>
            <person name="Husnik F."/>
            <person name="Keeling P."/>
            <person name="Hampl V."/>
        </authorList>
    </citation>
    <scope>NUCLEOTIDE SEQUENCE [LARGE SCALE GENOMIC DNA]</scope>
    <source>
        <strain evidence="1">ST1C</strain>
    </source>
</reference>
<sequence>TSEGENSVGGDRSLGSDGNPYLILLQNFNRRMKKNPVYVGNQAGPLEGRDAPWCGSQAPLHCKTLDFTVNNRTNLTQTATVNIIGSTAIDKEVIIMEFGQNLVIQSNTNEQAEITLTRSNLDGLATNQSYIKFLRDSTLRNLRIDFGDIVLPYPFINFPQNSFKLTLDNVIFSNGQFSDHIIHISNGASLEVIDSQFQDLRGTSSGSVLQADLTYPGSVIFTNITFNGNSITGSEKGAAVYIKTNDSVRYISGSVTAVQFTNTTNTTFSNNHGNNNVVSNLYIDLENGNFAQMMVNKRIDLGGIYGLEREPIQYPHPQYAGTGSKSEWIDLSIFVKNVTISKTFANELDSWSSEET</sequence>
<dbReference type="Proteomes" id="UP000324800">
    <property type="component" value="Unassembled WGS sequence"/>
</dbReference>
<feature type="non-terminal residue" evidence="1">
    <location>
        <position position="1"/>
    </location>
</feature>
<dbReference type="InterPro" id="IPR011050">
    <property type="entry name" value="Pectin_lyase_fold/virulence"/>
</dbReference>
<dbReference type="AlphaFoldDB" id="A0A5J4T8I4"/>